<dbReference type="PROSITE" id="PS50943">
    <property type="entry name" value="HTH_CROC1"/>
    <property type="match status" value="1"/>
</dbReference>
<organism evidence="3 4">
    <name type="scientific">Brenneria corticis</name>
    <dbReference type="NCBI Taxonomy" id="2173106"/>
    <lineage>
        <taxon>Bacteria</taxon>
        <taxon>Pseudomonadati</taxon>
        <taxon>Pseudomonadota</taxon>
        <taxon>Gammaproteobacteria</taxon>
        <taxon>Enterobacterales</taxon>
        <taxon>Pectobacteriaceae</taxon>
        <taxon>Brenneria</taxon>
    </lineage>
</organism>
<dbReference type="InterPro" id="IPR014710">
    <property type="entry name" value="RmlC-like_jellyroll"/>
</dbReference>
<dbReference type="GO" id="GO:0003677">
    <property type="term" value="F:DNA binding"/>
    <property type="evidence" value="ECO:0007669"/>
    <property type="project" value="UniProtKB-KW"/>
</dbReference>
<sequence length="663" mass="73572">MDTFSTLASEFRTSVSVNLTKVRQTRGMTLSGLAEVSGIGKATLSGIEAGRGNPTIETVWKLARALDVPFGELIDADNEQTVDSVSEGVSVRLINRQNTPRVIETYIMELAPRTKRYADSHMTGVEESVVVLKGQVLVGQSTAPVFRSTGQSYSFKGDSQHLYQSLGEPCSLMVSVIYPVLSEITLGAYDVQRDWPQTEEDWTGLKQQADRMALESRQGVNAVRLSFKQFPVDKPSAFSQLMQKLDVPAFSGASGSQTFIVDEQGLMLIYLSRQGKHTLLPLPKLNNPMLRQAVELCNRSYSLWNPLDESEIAILRELSQSKLVCLSTLAAESLTRHGHPAVPLRAAPAYEHTEMVEKSTDVVLFEDRINVDAYAAYELVHPAYAKQSVAIALYLEQIFQGQAGHILDVGTGPGSPLKMVLELMPQLEATTVDPSETAFNHLQKLFNGYDNVHSLKASITELSVPENPYLAAISVGASRHHDTFDFLTSVRRQLKPDGVFIVSDEMICQFGDARERKLALISHHLQYIADTLAPVPVDELVSPEESLIRAIQHNVPLALFEARTGDLARAEYRCRNLLELLEKLVLPTQSGHPLLAFYRLHFLELEALVAGLDYEVEQKTHPRCFTDLACSAGFDISYHQRLYATCGRDEWEAGTHLFVLRAL</sequence>
<evidence type="ECO:0000259" key="2">
    <source>
        <dbReference type="PROSITE" id="PS50943"/>
    </source>
</evidence>
<dbReference type="Pfam" id="PF13649">
    <property type="entry name" value="Methyltransf_25"/>
    <property type="match status" value="1"/>
</dbReference>
<dbReference type="InterPro" id="IPR011051">
    <property type="entry name" value="RmlC_Cupin_sf"/>
</dbReference>
<dbReference type="SUPFAM" id="SSF47413">
    <property type="entry name" value="lambda repressor-like DNA-binding domains"/>
    <property type="match status" value="1"/>
</dbReference>
<dbReference type="Pfam" id="PF01381">
    <property type="entry name" value="HTH_3"/>
    <property type="match status" value="1"/>
</dbReference>
<feature type="domain" description="HTH cro/C1-type" evidence="2">
    <location>
        <begin position="19"/>
        <end position="73"/>
    </location>
</feature>
<dbReference type="CDD" id="cd02440">
    <property type="entry name" value="AdoMet_MTases"/>
    <property type="match status" value="1"/>
</dbReference>
<dbReference type="PANTHER" id="PTHR46797:SF1">
    <property type="entry name" value="METHYLPHOSPHONATE SYNTHASE"/>
    <property type="match status" value="1"/>
</dbReference>
<gene>
    <name evidence="3" type="ORF">DDT56_20030</name>
</gene>
<dbReference type="InterPro" id="IPR050807">
    <property type="entry name" value="TransReg_Diox_bact_type"/>
</dbReference>
<dbReference type="Gene3D" id="2.60.120.10">
    <property type="entry name" value="Jelly Rolls"/>
    <property type="match status" value="1"/>
</dbReference>
<protein>
    <submittedName>
        <fullName evidence="3">DNA-binding protein</fullName>
    </submittedName>
</protein>
<comment type="caution">
    <text evidence="3">The sequence shown here is derived from an EMBL/GenBank/DDBJ whole genome shotgun (WGS) entry which is preliminary data.</text>
</comment>
<accession>A0A2U1TP68</accession>
<dbReference type="Gene3D" id="3.40.50.150">
    <property type="entry name" value="Vaccinia Virus protein VP39"/>
    <property type="match status" value="1"/>
</dbReference>
<dbReference type="EMBL" id="QDKH01000030">
    <property type="protein sequence ID" value="PWC11191.1"/>
    <property type="molecule type" value="Genomic_DNA"/>
</dbReference>
<dbReference type="Proteomes" id="UP000296159">
    <property type="component" value="Unassembled WGS sequence"/>
</dbReference>
<dbReference type="SUPFAM" id="SSF51182">
    <property type="entry name" value="RmlC-like cupins"/>
    <property type="match status" value="1"/>
</dbReference>
<dbReference type="SUPFAM" id="SSF53335">
    <property type="entry name" value="S-adenosyl-L-methionine-dependent methyltransferases"/>
    <property type="match status" value="1"/>
</dbReference>
<dbReference type="InterPro" id="IPR001387">
    <property type="entry name" value="Cro/C1-type_HTH"/>
</dbReference>
<dbReference type="InterPro" id="IPR010982">
    <property type="entry name" value="Lambda_DNA-bd_dom_sf"/>
</dbReference>
<dbReference type="PANTHER" id="PTHR46797">
    <property type="entry name" value="HTH-TYPE TRANSCRIPTIONAL REGULATOR"/>
    <property type="match status" value="1"/>
</dbReference>
<reference evidence="3 4" key="1">
    <citation type="submission" date="2018-04" db="EMBL/GenBank/DDBJ databases">
        <title>Brenneria corticis sp.nov.</title>
        <authorList>
            <person name="Li Y."/>
        </authorList>
    </citation>
    <scope>NUCLEOTIDE SEQUENCE [LARGE SCALE GENOMIC DNA]</scope>
    <source>
        <strain evidence="3 4">CFCC 11842</strain>
    </source>
</reference>
<dbReference type="RefSeq" id="WP_136168145.1">
    <property type="nucleotide sequence ID" value="NZ_KZ819093.1"/>
</dbReference>
<name>A0A2U1TP68_9GAMM</name>
<evidence type="ECO:0000313" key="3">
    <source>
        <dbReference type="EMBL" id="PWC11191.1"/>
    </source>
</evidence>
<keyword evidence="1 3" id="KW-0238">DNA-binding</keyword>
<proteinExistence type="predicted"/>
<dbReference type="SMART" id="SM00530">
    <property type="entry name" value="HTH_XRE"/>
    <property type="match status" value="1"/>
</dbReference>
<evidence type="ECO:0000256" key="1">
    <source>
        <dbReference type="ARBA" id="ARBA00023125"/>
    </source>
</evidence>
<dbReference type="GO" id="GO:0005829">
    <property type="term" value="C:cytosol"/>
    <property type="evidence" value="ECO:0007669"/>
    <property type="project" value="TreeGrafter"/>
</dbReference>
<keyword evidence="4" id="KW-1185">Reference proteome</keyword>
<dbReference type="AlphaFoldDB" id="A0A2U1TP68"/>
<dbReference type="InterPro" id="IPR029063">
    <property type="entry name" value="SAM-dependent_MTases_sf"/>
</dbReference>
<dbReference type="Gene3D" id="1.10.260.40">
    <property type="entry name" value="lambda repressor-like DNA-binding domains"/>
    <property type="match status" value="1"/>
</dbReference>
<dbReference type="InterPro" id="IPR041698">
    <property type="entry name" value="Methyltransf_25"/>
</dbReference>
<dbReference type="GO" id="GO:0003700">
    <property type="term" value="F:DNA-binding transcription factor activity"/>
    <property type="evidence" value="ECO:0007669"/>
    <property type="project" value="TreeGrafter"/>
</dbReference>
<dbReference type="CDD" id="cd00093">
    <property type="entry name" value="HTH_XRE"/>
    <property type="match status" value="1"/>
</dbReference>
<evidence type="ECO:0000313" key="4">
    <source>
        <dbReference type="Proteomes" id="UP000296159"/>
    </source>
</evidence>